<protein>
    <submittedName>
        <fullName evidence="1">Uncharacterized protein</fullName>
    </submittedName>
</protein>
<name>A0A8H8CXW8_AJECA</name>
<comment type="caution">
    <text evidence="1">The sequence shown here is derived from an EMBL/GenBank/DDBJ whole genome shotgun (WGS) entry which is preliminary data.</text>
</comment>
<dbReference type="EMBL" id="JAEVHI010000004">
    <property type="protein sequence ID" value="KAG5293809.1"/>
    <property type="molecule type" value="Genomic_DNA"/>
</dbReference>
<accession>A0A8H8CXW8</accession>
<evidence type="ECO:0000313" key="2">
    <source>
        <dbReference type="Proteomes" id="UP000670092"/>
    </source>
</evidence>
<reference evidence="1 2" key="1">
    <citation type="submission" date="2021-01" db="EMBL/GenBank/DDBJ databases">
        <title>Chromosome-level genome assembly of a human fungal pathogen reveals clustering of transcriptionally co-regulated genes.</title>
        <authorList>
            <person name="Voorhies M."/>
            <person name="Cohen S."/>
            <person name="Shea T.P."/>
            <person name="Petrus S."/>
            <person name="Munoz J.F."/>
            <person name="Poplawski S."/>
            <person name="Goldman W.E."/>
            <person name="Michael T."/>
            <person name="Cuomo C.A."/>
            <person name="Sil A."/>
            <person name="Beyhan S."/>
        </authorList>
    </citation>
    <scope>NUCLEOTIDE SEQUENCE [LARGE SCALE GENOMIC DNA]</scope>
    <source>
        <strain evidence="1 2">G184AR</strain>
    </source>
</reference>
<dbReference type="VEuPathDB" id="FungiDB:I7I52_05248"/>
<proteinExistence type="predicted"/>
<evidence type="ECO:0000313" key="1">
    <source>
        <dbReference type="EMBL" id="KAG5293809.1"/>
    </source>
</evidence>
<sequence>MSEITEYIHARTNSQNTSTSWCARGGHHHHHGHKLLPLIMSEAFSATAYIVACRCALGMIGRMEASMILSFLVPCTRRSAPTHPPLFLGIIGQLLLGCANDGESESGPPAASFAMISSSVWASSPGETSWGCISARAFVLK</sequence>
<gene>
    <name evidence="1" type="ORF">I7I52_05248</name>
</gene>
<dbReference type="Proteomes" id="UP000670092">
    <property type="component" value="Unassembled WGS sequence"/>
</dbReference>
<organism evidence="1 2">
    <name type="scientific">Ajellomyces capsulatus</name>
    <name type="common">Darling's disease fungus</name>
    <name type="synonym">Histoplasma capsulatum</name>
    <dbReference type="NCBI Taxonomy" id="5037"/>
    <lineage>
        <taxon>Eukaryota</taxon>
        <taxon>Fungi</taxon>
        <taxon>Dikarya</taxon>
        <taxon>Ascomycota</taxon>
        <taxon>Pezizomycotina</taxon>
        <taxon>Eurotiomycetes</taxon>
        <taxon>Eurotiomycetidae</taxon>
        <taxon>Onygenales</taxon>
        <taxon>Ajellomycetaceae</taxon>
        <taxon>Histoplasma</taxon>
    </lineage>
</organism>
<dbReference type="AlphaFoldDB" id="A0A8H8CXW8"/>